<comment type="caution">
    <text evidence="7">Lacks conserved residue(s) required for the propagation of feature annotation.</text>
</comment>
<evidence type="ECO:0000256" key="5">
    <source>
        <dbReference type="ARBA" id="ARBA00022989"/>
    </source>
</evidence>
<evidence type="ECO:0000256" key="4">
    <source>
        <dbReference type="ARBA" id="ARBA00022692"/>
    </source>
</evidence>
<accession>G7E8J7</accession>
<organism evidence="9 10">
    <name type="scientific">Mixia osmundae (strain CBS 9802 / IAM 14324 / JCM 22182 / KY 12970)</name>
    <dbReference type="NCBI Taxonomy" id="764103"/>
    <lineage>
        <taxon>Eukaryota</taxon>
        <taxon>Fungi</taxon>
        <taxon>Dikarya</taxon>
        <taxon>Basidiomycota</taxon>
        <taxon>Pucciniomycotina</taxon>
        <taxon>Mixiomycetes</taxon>
        <taxon>Mixiales</taxon>
        <taxon>Mixiaceae</taxon>
        <taxon>Mixia</taxon>
    </lineage>
</organism>
<feature type="transmembrane region" description="Helical" evidence="7">
    <location>
        <begin position="95"/>
        <end position="115"/>
    </location>
</feature>
<dbReference type="GO" id="GO:0005381">
    <property type="term" value="F:iron ion transmembrane transporter activity"/>
    <property type="evidence" value="ECO:0007669"/>
    <property type="project" value="UniProtKB-UniRule"/>
</dbReference>
<dbReference type="Proteomes" id="UP000009131">
    <property type="component" value="Unassembled WGS sequence"/>
</dbReference>
<feature type="transmembrane region" description="Helical" evidence="7">
    <location>
        <begin position="413"/>
        <end position="433"/>
    </location>
</feature>
<keyword evidence="10" id="KW-1185">Reference proteome</keyword>
<dbReference type="HOGENOM" id="CLU_020370_5_0_1"/>
<comment type="caution">
    <text evidence="9">The sequence shown here is derived from an EMBL/GenBank/DDBJ whole genome shotgun (WGS) entry which is preliminary data.</text>
</comment>
<feature type="region of interest" description="Disordered" evidence="8">
    <location>
        <begin position="1"/>
        <end position="21"/>
    </location>
</feature>
<keyword evidence="6 7" id="KW-0472">Membrane</keyword>
<comment type="function">
    <text evidence="7">May be involved in iron transport and iron homeostasis.</text>
</comment>
<feature type="transmembrane region" description="Helical" evidence="7">
    <location>
        <begin position="381"/>
        <end position="401"/>
    </location>
</feature>
<comment type="similarity">
    <text evidence="2 7">Belongs to the ferroportin (FP) (TC 2.A.100) family. SLC40A subfamily.</text>
</comment>
<keyword evidence="3 7" id="KW-0813">Transport</keyword>
<evidence type="ECO:0000256" key="6">
    <source>
        <dbReference type="ARBA" id="ARBA00023136"/>
    </source>
</evidence>
<keyword evidence="4 7" id="KW-0812">Transmembrane</keyword>
<evidence type="ECO:0000256" key="2">
    <source>
        <dbReference type="ARBA" id="ARBA00006279"/>
    </source>
</evidence>
<dbReference type="CDD" id="cd17480">
    <property type="entry name" value="MFS_SLC40A1_like"/>
    <property type="match status" value="1"/>
</dbReference>
<evidence type="ECO:0000313" key="9">
    <source>
        <dbReference type="EMBL" id="GAA99157.1"/>
    </source>
</evidence>
<dbReference type="GO" id="GO:0016020">
    <property type="term" value="C:membrane"/>
    <property type="evidence" value="ECO:0007669"/>
    <property type="project" value="UniProtKB-SubCell"/>
</dbReference>
<dbReference type="OrthoDB" id="648861at2759"/>
<evidence type="ECO:0000256" key="7">
    <source>
        <dbReference type="RuleBase" id="RU365065"/>
    </source>
</evidence>
<dbReference type="EMBL" id="BABT02000216">
    <property type="protein sequence ID" value="GAA99157.1"/>
    <property type="molecule type" value="Genomic_DNA"/>
</dbReference>
<name>G7E8J7_MIXOS</name>
<keyword evidence="5 7" id="KW-1133">Transmembrane helix</keyword>
<dbReference type="InParanoid" id="G7E8J7"/>
<evidence type="ECO:0000256" key="1">
    <source>
        <dbReference type="ARBA" id="ARBA00004141"/>
    </source>
</evidence>
<feature type="transmembrane region" description="Helical" evidence="7">
    <location>
        <begin position="164"/>
        <end position="190"/>
    </location>
</feature>
<dbReference type="eggNOG" id="KOG2601">
    <property type="taxonomic scope" value="Eukaryota"/>
</dbReference>
<dbReference type="STRING" id="764103.G7E8J7"/>
<gene>
    <name evidence="9" type="primary">Mo05849</name>
    <name evidence="9" type="ORF">E5Q_05849</name>
</gene>
<reference evidence="9 10" key="1">
    <citation type="journal article" date="2011" name="J. Gen. Appl. Microbiol.">
        <title>Draft genome sequencing of the enigmatic basidiomycete Mixia osmundae.</title>
        <authorList>
            <person name="Nishida H."/>
            <person name="Nagatsuka Y."/>
            <person name="Sugiyama J."/>
        </authorList>
    </citation>
    <scope>NUCLEOTIDE SEQUENCE [LARGE SCALE GENOMIC DNA]</scope>
    <source>
        <strain evidence="10">CBS 9802 / IAM 14324 / JCM 22182 / KY 12970</strain>
    </source>
</reference>
<dbReference type="PANTHER" id="PTHR11660:SF57">
    <property type="entry name" value="SOLUTE CARRIER FAMILY 40 MEMBER"/>
    <property type="match status" value="1"/>
</dbReference>
<dbReference type="InterPro" id="IPR009716">
    <property type="entry name" value="Ferroportin-1"/>
</dbReference>
<sequence length="523" mass="57843">MSPLTELAHLDQRQTTQRSEPAADIELTSIAPVHAQNEHNQDEPLVGAETSLDGRAFWSLLLQHASGTWGDRTAEFAWYLYLIELFKSTLLPASLYGFFTTGIAILLSGSIGSMVDRHNRLTVVRWAIVCQKSSATVAYAAFLLLFAIPSLRDEAANGRHARGLVWLLFTLITLSGCVLRLSTIAISVAIERDWATCIAQGSSARLTKLNTSLRRIDLGSKLLAPLFVSLLTTTASYLFSVAFLAGLGLITFAFEFVWIQVVYERMPMLAQPDPSQRVPVKSSSASEAKVLARISHGLLEQKQNWLDFIRHPIFASSLSISLLYLTVLSFDGSMIAYLKTHNFSDPFVAGMRGLCVVTGLLGTFLGPLLESKLGLIRAGSWSIWGEVVSLLPALLSFFVLAPQLADRGLPVNSMLLFGGMAASRIFLWSFDLIQLKQLQTMLADHPRRNAITALQFSTQNMLDLCKYVLTIIVSQPQDFKWAALVSYLAVCAGAFCYLVFLRRLRGHIVHLDWLESLIIRKSS</sequence>
<feature type="transmembrane region" description="Helical" evidence="7">
    <location>
        <begin position="135"/>
        <end position="152"/>
    </location>
</feature>
<dbReference type="InterPro" id="IPR036259">
    <property type="entry name" value="MFS_trans_sf"/>
</dbReference>
<dbReference type="PANTHER" id="PTHR11660">
    <property type="entry name" value="SOLUTE CARRIER FAMILY 40 MEMBER"/>
    <property type="match status" value="1"/>
</dbReference>
<proteinExistence type="inferred from homology"/>
<feature type="transmembrane region" description="Helical" evidence="7">
    <location>
        <begin position="313"/>
        <end position="337"/>
    </location>
</feature>
<feature type="transmembrane region" description="Helical" evidence="7">
    <location>
        <begin position="237"/>
        <end position="259"/>
    </location>
</feature>
<comment type="subcellular location">
    <subcellularLocation>
        <location evidence="1 7">Membrane</location>
        <topology evidence="1 7">Multi-pass membrane protein</topology>
    </subcellularLocation>
</comment>
<evidence type="ECO:0000313" key="10">
    <source>
        <dbReference type="Proteomes" id="UP000009131"/>
    </source>
</evidence>
<reference evidence="9 10" key="2">
    <citation type="journal article" date="2012" name="Open Biol.">
        <title>Characteristics of nucleosomes and linker DNA regions on the genome of the basidiomycete Mixia osmundae revealed by mono- and dinucleosome mapping.</title>
        <authorList>
            <person name="Nishida H."/>
            <person name="Kondo S."/>
            <person name="Matsumoto T."/>
            <person name="Suzuki Y."/>
            <person name="Yoshikawa H."/>
            <person name="Taylor T.D."/>
            <person name="Sugiyama J."/>
        </authorList>
    </citation>
    <scope>NUCLEOTIDE SEQUENCE [LARGE SCALE GENOMIC DNA]</scope>
    <source>
        <strain evidence="10">CBS 9802 / IAM 14324 / JCM 22182 / KY 12970</strain>
    </source>
</reference>
<feature type="transmembrane region" description="Helical" evidence="7">
    <location>
        <begin position="479"/>
        <end position="500"/>
    </location>
</feature>
<evidence type="ECO:0000256" key="8">
    <source>
        <dbReference type="SAM" id="MobiDB-lite"/>
    </source>
</evidence>
<keyword evidence="7" id="KW-0406">Ion transport</keyword>
<dbReference type="SUPFAM" id="SSF103473">
    <property type="entry name" value="MFS general substrate transporter"/>
    <property type="match status" value="1"/>
</dbReference>
<dbReference type="AlphaFoldDB" id="G7E8J7"/>
<protein>
    <recommendedName>
        <fullName evidence="7">Solute carrier family 40 member</fullName>
    </recommendedName>
</protein>
<feature type="transmembrane region" description="Helical" evidence="7">
    <location>
        <begin position="349"/>
        <end position="369"/>
    </location>
</feature>
<evidence type="ECO:0000256" key="3">
    <source>
        <dbReference type="ARBA" id="ARBA00022448"/>
    </source>
</evidence>
<dbReference type="Pfam" id="PF06963">
    <property type="entry name" value="FPN1"/>
    <property type="match status" value="1"/>
</dbReference>